<protein>
    <recommendedName>
        <fullName evidence="6">SNF2 N-terminal domain-containing protein</fullName>
    </recommendedName>
</protein>
<dbReference type="GO" id="GO:0016887">
    <property type="term" value="F:ATP hydrolysis activity"/>
    <property type="evidence" value="ECO:0007669"/>
    <property type="project" value="TreeGrafter"/>
</dbReference>
<evidence type="ECO:0000313" key="7">
    <source>
        <dbReference type="EMBL" id="KAF2859189.1"/>
    </source>
</evidence>
<dbReference type="InterPro" id="IPR038718">
    <property type="entry name" value="SNF2-like_sf"/>
</dbReference>
<feature type="region of interest" description="Disordered" evidence="5">
    <location>
        <begin position="509"/>
        <end position="530"/>
    </location>
</feature>
<organism evidence="7 8">
    <name type="scientific">Piedraia hortae CBS 480.64</name>
    <dbReference type="NCBI Taxonomy" id="1314780"/>
    <lineage>
        <taxon>Eukaryota</taxon>
        <taxon>Fungi</taxon>
        <taxon>Dikarya</taxon>
        <taxon>Ascomycota</taxon>
        <taxon>Pezizomycotina</taxon>
        <taxon>Dothideomycetes</taxon>
        <taxon>Dothideomycetidae</taxon>
        <taxon>Capnodiales</taxon>
        <taxon>Piedraiaceae</taxon>
        <taxon>Piedraia</taxon>
    </lineage>
</organism>
<gene>
    <name evidence="7" type="ORF">K470DRAFT_265437</name>
</gene>
<accession>A0A6A7BWV5</accession>
<evidence type="ECO:0000256" key="1">
    <source>
        <dbReference type="ARBA" id="ARBA00004123"/>
    </source>
</evidence>
<evidence type="ECO:0000256" key="2">
    <source>
        <dbReference type="ARBA" id="ARBA00022741"/>
    </source>
</evidence>
<dbReference type="InterPro" id="IPR000330">
    <property type="entry name" value="SNF2_N"/>
</dbReference>
<dbReference type="GO" id="GO:0042393">
    <property type="term" value="F:histone binding"/>
    <property type="evidence" value="ECO:0007669"/>
    <property type="project" value="TreeGrafter"/>
</dbReference>
<dbReference type="Proteomes" id="UP000799421">
    <property type="component" value="Unassembled WGS sequence"/>
</dbReference>
<proteinExistence type="predicted"/>
<dbReference type="SUPFAM" id="SSF52540">
    <property type="entry name" value="P-loop containing nucleoside triphosphate hydrolases"/>
    <property type="match status" value="2"/>
</dbReference>
<feature type="domain" description="SNF2 N-terminal" evidence="6">
    <location>
        <begin position="12"/>
        <end position="197"/>
    </location>
</feature>
<name>A0A6A7BWV5_9PEZI</name>
<evidence type="ECO:0000313" key="8">
    <source>
        <dbReference type="Proteomes" id="UP000799421"/>
    </source>
</evidence>
<evidence type="ECO:0000256" key="5">
    <source>
        <dbReference type="SAM" id="MobiDB-lite"/>
    </source>
</evidence>
<keyword evidence="4" id="KW-0539">Nucleus</keyword>
<dbReference type="GO" id="GO:0005634">
    <property type="term" value="C:nucleus"/>
    <property type="evidence" value="ECO:0007669"/>
    <property type="project" value="UniProtKB-SubCell"/>
</dbReference>
<evidence type="ECO:0000256" key="3">
    <source>
        <dbReference type="ARBA" id="ARBA00022840"/>
    </source>
</evidence>
<dbReference type="OrthoDB" id="885191at2759"/>
<keyword evidence="3" id="KW-0067">ATP-binding</keyword>
<dbReference type="GO" id="GO:0000785">
    <property type="term" value="C:chromatin"/>
    <property type="evidence" value="ECO:0007669"/>
    <property type="project" value="TreeGrafter"/>
</dbReference>
<reference evidence="7" key="1">
    <citation type="journal article" date="2020" name="Stud. Mycol.">
        <title>101 Dothideomycetes genomes: a test case for predicting lifestyles and emergence of pathogens.</title>
        <authorList>
            <person name="Haridas S."/>
            <person name="Albert R."/>
            <person name="Binder M."/>
            <person name="Bloem J."/>
            <person name="Labutti K."/>
            <person name="Salamov A."/>
            <person name="Andreopoulos B."/>
            <person name="Baker S."/>
            <person name="Barry K."/>
            <person name="Bills G."/>
            <person name="Bluhm B."/>
            <person name="Cannon C."/>
            <person name="Castanera R."/>
            <person name="Culley D."/>
            <person name="Daum C."/>
            <person name="Ezra D."/>
            <person name="Gonzalez J."/>
            <person name="Henrissat B."/>
            <person name="Kuo A."/>
            <person name="Liang C."/>
            <person name="Lipzen A."/>
            <person name="Lutzoni F."/>
            <person name="Magnuson J."/>
            <person name="Mondo S."/>
            <person name="Nolan M."/>
            <person name="Ohm R."/>
            <person name="Pangilinan J."/>
            <person name="Park H.-J."/>
            <person name="Ramirez L."/>
            <person name="Alfaro M."/>
            <person name="Sun H."/>
            <person name="Tritt A."/>
            <person name="Yoshinaga Y."/>
            <person name="Zwiers L.-H."/>
            <person name="Turgeon B."/>
            <person name="Goodwin S."/>
            <person name="Spatafora J."/>
            <person name="Crous P."/>
            <person name="Grigoriev I."/>
        </authorList>
    </citation>
    <scope>NUCLEOTIDE SEQUENCE</scope>
    <source>
        <strain evidence="7">CBS 480.64</strain>
    </source>
</reference>
<dbReference type="GO" id="GO:0003677">
    <property type="term" value="F:DNA binding"/>
    <property type="evidence" value="ECO:0007669"/>
    <property type="project" value="TreeGrafter"/>
</dbReference>
<comment type="subcellular location">
    <subcellularLocation>
        <location evidence="1">Nucleus</location>
    </subcellularLocation>
</comment>
<dbReference type="EMBL" id="MU005996">
    <property type="protein sequence ID" value="KAF2859189.1"/>
    <property type="molecule type" value="Genomic_DNA"/>
</dbReference>
<keyword evidence="8" id="KW-1185">Reference proteome</keyword>
<dbReference type="GO" id="GO:0140658">
    <property type="term" value="F:ATP-dependent chromatin remodeler activity"/>
    <property type="evidence" value="ECO:0007669"/>
    <property type="project" value="TreeGrafter"/>
</dbReference>
<dbReference type="GO" id="GO:0005524">
    <property type="term" value="F:ATP binding"/>
    <property type="evidence" value="ECO:0007669"/>
    <property type="project" value="InterPro"/>
</dbReference>
<dbReference type="GO" id="GO:0003682">
    <property type="term" value="F:chromatin binding"/>
    <property type="evidence" value="ECO:0007669"/>
    <property type="project" value="TreeGrafter"/>
</dbReference>
<dbReference type="AlphaFoldDB" id="A0A6A7BWV5"/>
<dbReference type="PANTHER" id="PTHR45623">
    <property type="entry name" value="CHROMODOMAIN-HELICASE-DNA-BINDING PROTEIN 3-RELATED-RELATED"/>
    <property type="match status" value="1"/>
</dbReference>
<dbReference type="Gene3D" id="3.40.50.10810">
    <property type="entry name" value="Tandem AAA-ATPase domain"/>
    <property type="match status" value="1"/>
</dbReference>
<keyword evidence="2" id="KW-0547">Nucleotide-binding</keyword>
<dbReference type="Pfam" id="PF00176">
    <property type="entry name" value="SNF2-rel_dom"/>
    <property type="match status" value="1"/>
</dbReference>
<feature type="compositionally biased region" description="Basic and acidic residues" evidence="5">
    <location>
        <begin position="510"/>
        <end position="530"/>
    </location>
</feature>
<sequence length="565" mass="64810">MDQPMDSNLEPYHQDGLSFILQHYLRGNHMVLADENGLETPKLVTAFFKWILTKRILRGTCLFVVPKRRISSWRTTLIEKIQGVRCIMPVGKKENRQSIIDRHFSREHPSKSATCDVLLTTCEHAIEDMELLNRFVWEVVVVDEAHLLFHPDTNYFIDFDRLNHFFLLLVTDIPEEITSEGLANLKDFIMPDYAPSCDLSVEEVKRMLLPRFLARTIADVQLSDELSTNVKHVNIPDACIHRCHTFFCNQEEETRDQLVTIAAKLAILILALTHLNEIGLRPLIVSEKCEAIDTLLEHRRIPHMRVLNTTKPHELNEEVQNFKNDTRPSQCCVVPSAEHHILAQRVYLLADSIIFFDTLMSQRSSGLVFEPSVEEGLQKELIVIRLLSMEAVNTLDPPLSVRKKIDLAVQLLQRDPEAIEDDVLADMPMEPDDLPHPRKLLTTDIVIRLAVVNPTLPALPEGQHPLSSFRVLTQSGLDVLAAAAEAVDKRPARASSPLAGPGAVAALRTYSRDRRLPQNNSLERESMRNEKMSRQVPFRIRFLRRRAEAFKREEMRATRKRRREE</sequence>
<evidence type="ECO:0000259" key="6">
    <source>
        <dbReference type="Pfam" id="PF00176"/>
    </source>
</evidence>
<dbReference type="InterPro" id="IPR027417">
    <property type="entry name" value="P-loop_NTPase"/>
</dbReference>
<evidence type="ECO:0000256" key="4">
    <source>
        <dbReference type="ARBA" id="ARBA00023242"/>
    </source>
</evidence>